<comment type="caution">
    <text evidence="6">The sequence shown here is derived from an EMBL/GenBank/DDBJ whole genome shotgun (WGS) entry which is preliminary data.</text>
</comment>
<evidence type="ECO:0000256" key="2">
    <source>
        <dbReference type="ARBA" id="ARBA00022723"/>
    </source>
</evidence>
<dbReference type="PANTHER" id="PTHR30632">
    <property type="entry name" value="MOLYBDATE-BINDING PERIPLASMIC PROTEIN"/>
    <property type="match status" value="1"/>
</dbReference>
<protein>
    <submittedName>
        <fullName evidence="6">Molybdate ABC transporter substrate-binding protein</fullName>
    </submittedName>
</protein>
<organism evidence="6 7">
    <name type="scientific">Microbacterium aurantiacum</name>
    <dbReference type="NCBI Taxonomy" id="162393"/>
    <lineage>
        <taxon>Bacteria</taxon>
        <taxon>Bacillati</taxon>
        <taxon>Actinomycetota</taxon>
        <taxon>Actinomycetes</taxon>
        <taxon>Micrococcales</taxon>
        <taxon>Microbacteriaceae</taxon>
        <taxon>Microbacterium</taxon>
    </lineage>
</organism>
<keyword evidence="2 4" id="KW-0479">Metal-binding</keyword>
<evidence type="ECO:0000256" key="4">
    <source>
        <dbReference type="PIRSR" id="PIRSR004846-1"/>
    </source>
</evidence>
<evidence type="ECO:0000256" key="1">
    <source>
        <dbReference type="ARBA" id="ARBA00009175"/>
    </source>
</evidence>
<dbReference type="GO" id="GO:0015689">
    <property type="term" value="P:molybdate ion transport"/>
    <property type="evidence" value="ECO:0007669"/>
    <property type="project" value="InterPro"/>
</dbReference>
<keyword evidence="3" id="KW-0732">Signal</keyword>
<feature type="binding site" evidence="4">
    <location>
        <position position="232"/>
    </location>
    <ligand>
        <name>molybdate</name>
        <dbReference type="ChEBI" id="CHEBI:36264"/>
    </ligand>
</feature>
<dbReference type="Proteomes" id="UP001183582">
    <property type="component" value="Unassembled WGS sequence"/>
</dbReference>
<dbReference type="PIRSF" id="PIRSF004846">
    <property type="entry name" value="ModA"/>
    <property type="match status" value="1"/>
</dbReference>
<evidence type="ECO:0000256" key="5">
    <source>
        <dbReference type="SAM" id="MobiDB-lite"/>
    </source>
</evidence>
<gene>
    <name evidence="6" type="primary">modA</name>
    <name evidence="6" type="ORF">KZC50_08410</name>
</gene>
<dbReference type="PANTHER" id="PTHR30632:SF0">
    <property type="entry name" value="SULFATE-BINDING PROTEIN"/>
    <property type="match status" value="1"/>
</dbReference>
<keyword evidence="4" id="KW-0500">Molybdenum</keyword>
<reference evidence="6 7" key="1">
    <citation type="submission" date="2021-06" db="EMBL/GenBank/DDBJ databases">
        <title>Genome-based taxonomic framework of Microbacterium strains isolated from marine environment, the description of four new species and reclassification of four preexisting species.</title>
        <authorList>
            <person name="Lee S.D."/>
            <person name="Kim S.-M."/>
            <person name="Byeon Y.-S."/>
            <person name="Yang H.L."/>
            <person name="Kim I.S."/>
        </authorList>
    </citation>
    <scope>NUCLEOTIDE SEQUENCE [LARGE SCALE GENOMIC DNA]</scope>
    <source>
        <strain evidence="6 7">KACC 20514</strain>
    </source>
</reference>
<evidence type="ECO:0000313" key="6">
    <source>
        <dbReference type="EMBL" id="MDS0245632.1"/>
    </source>
</evidence>
<dbReference type="EMBL" id="JAHWXH010000001">
    <property type="protein sequence ID" value="MDS0245632.1"/>
    <property type="molecule type" value="Genomic_DNA"/>
</dbReference>
<dbReference type="GO" id="GO:0030973">
    <property type="term" value="F:molybdate ion binding"/>
    <property type="evidence" value="ECO:0007669"/>
    <property type="project" value="TreeGrafter"/>
</dbReference>
<feature type="compositionally biased region" description="Low complexity" evidence="5">
    <location>
        <begin position="1"/>
        <end position="13"/>
    </location>
</feature>
<dbReference type="SUPFAM" id="SSF53850">
    <property type="entry name" value="Periplasmic binding protein-like II"/>
    <property type="match status" value="1"/>
</dbReference>
<feature type="binding site" evidence="4">
    <location>
        <position position="83"/>
    </location>
    <ligand>
        <name>molybdate</name>
        <dbReference type="ChEBI" id="CHEBI:36264"/>
    </ligand>
</feature>
<dbReference type="Pfam" id="PF13531">
    <property type="entry name" value="SBP_bac_11"/>
    <property type="match status" value="1"/>
</dbReference>
<feature type="binding site" evidence="4">
    <location>
        <position position="112"/>
    </location>
    <ligand>
        <name>molybdate</name>
        <dbReference type="ChEBI" id="CHEBI:36264"/>
    </ligand>
</feature>
<sequence length="295" mass="29611">MRSASKSGRSPSPSSRPPPSSSRPRRTDVPRSRSLPLLSALAACVLLLGGCASSPTEDPQAGETPGGGADALTGEVTIFAAASLAVAFDEIAAQFEQAYPGVDVRPISYDGSSTLATQIVEGAPADVFASADEETMASVVEAGLAAEPALFATNTLVIAVPTGNPAEIEGLADLSDPAARVVLCAPEVPCGAASQVLLADRGLRVIPASSEQNVTAVLTKVAAGEADAGLVYATDVAGRDDVEVIVPEGAADVVNRYPIVALEDAADPEVAAAFVAFVLGEGGRSVLAEDGFGSP</sequence>
<accession>A0AAJ2HH82</accession>
<dbReference type="Gene3D" id="3.40.190.10">
    <property type="entry name" value="Periplasmic binding protein-like II"/>
    <property type="match status" value="2"/>
</dbReference>
<evidence type="ECO:0000256" key="3">
    <source>
        <dbReference type="ARBA" id="ARBA00022729"/>
    </source>
</evidence>
<dbReference type="InterPro" id="IPR005950">
    <property type="entry name" value="ModA"/>
</dbReference>
<evidence type="ECO:0000313" key="7">
    <source>
        <dbReference type="Proteomes" id="UP001183582"/>
    </source>
</evidence>
<dbReference type="InterPro" id="IPR050682">
    <property type="entry name" value="ModA/WtpA"/>
</dbReference>
<dbReference type="NCBIfam" id="TIGR01256">
    <property type="entry name" value="modA"/>
    <property type="match status" value="1"/>
</dbReference>
<dbReference type="AlphaFoldDB" id="A0AAJ2HH82"/>
<name>A0AAJ2HH82_9MICO</name>
<dbReference type="GO" id="GO:0046872">
    <property type="term" value="F:metal ion binding"/>
    <property type="evidence" value="ECO:0007669"/>
    <property type="project" value="UniProtKB-KW"/>
</dbReference>
<proteinExistence type="inferred from homology"/>
<feature type="binding site" evidence="4">
    <location>
        <position position="214"/>
    </location>
    <ligand>
        <name>molybdate</name>
        <dbReference type="ChEBI" id="CHEBI:36264"/>
    </ligand>
</feature>
<feature type="region of interest" description="Disordered" evidence="5">
    <location>
        <begin position="1"/>
        <end position="32"/>
    </location>
</feature>
<comment type="similarity">
    <text evidence="1">Belongs to the bacterial solute-binding protein ModA family.</text>
</comment>